<dbReference type="AlphaFoldDB" id="A0A0M3HFE2"/>
<keyword evidence="1" id="KW-1185">Reference proteome</keyword>
<proteinExistence type="predicted"/>
<evidence type="ECO:0000313" key="2">
    <source>
        <dbReference type="WBParaSite" id="ALUE_0000023701-mRNA-1"/>
    </source>
</evidence>
<protein>
    <submittedName>
        <fullName evidence="2">LITAF domain-containing protein</fullName>
    </submittedName>
</protein>
<organism evidence="1 2">
    <name type="scientific">Ascaris lumbricoides</name>
    <name type="common">Giant roundworm</name>
    <dbReference type="NCBI Taxonomy" id="6252"/>
    <lineage>
        <taxon>Eukaryota</taxon>
        <taxon>Metazoa</taxon>
        <taxon>Ecdysozoa</taxon>
        <taxon>Nematoda</taxon>
        <taxon>Chromadorea</taxon>
        <taxon>Rhabditida</taxon>
        <taxon>Spirurina</taxon>
        <taxon>Ascaridomorpha</taxon>
        <taxon>Ascaridoidea</taxon>
        <taxon>Ascarididae</taxon>
        <taxon>Ascaris</taxon>
    </lineage>
</organism>
<reference evidence="2" key="1">
    <citation type="submission" date="2017-02" db="UniProtKB">
        <authorList>
            <consortium name="WormBaseParasite"/>
        </authorList>
    </citation>
    <scope>IDENTIFICATION</scope>
</reference>
<dbReference type="WBParaSite" id="ALUE_0000023701-mRNA-1">
    <property type="protein sequence ID" value="ALUE_0000023701-mRNA-1"/>
    <property type="gene ID" value="ALUE_0000023701"/>
</dbReference>
<accession>A0A0M3HFE2</accession>
<dbReference type="Proteomes" id="UP000036681">
    <property type="component" value="Unplaced"/>
</dbReference>
<evidence type="ECO:0000313" key="1">
    <source>
        <dbReference type="Proteomes" id="UP000036681"/>
    </source>
</evidence>
<name>A0A0M3HFE2_ASCLU</name>
<sequence>MGAPRRTFAGKRIPKIGTPGVRIPAAAAQKRNEKMDEPANKLGLFMIVFILTCCCERTAACACAALILCLLAKHLKRCLIIHFPTEPTGCRDCAVSIGGLWAAV</sequence>